<evidence type="ECO:0000256" key="7">
    <source>
        <dbReference type="ARBA" id="ARBA00047984"/>
    </source>
</evidence>
<feature type="compositionally biased region" description="Basic residues" evidence="11">
    <location>
        <begin position="86"/>
        <end position="98"/>
    </location>
</feature>
<organism evidence="15 16">
    <name type="scientific">Arachis hypogaea</name>
    <name type="common">Peanut</name>
    <dbReference type="NCBI Taxonomy" id="3818"/>
    <lineage>
        <taxon>Eukaryota</taxon>
        <taxon>Viridiplantae</taxon>
        <taxon>Streptophyta</taxon>
        <taxon>Embryophyta</taxon>
        <taxon>Tracheophyta</taxon>
        <taxon>Spermatophyta</taxon>
        <taxon>Magnoliopsida</taxon>
        <taxon>eudicotyledons</taxon>
        <taxon>Gunneridae</taxon>
        <taxon>Pentapetalae</taxon>
        <taxon>rosids</taxon>
        <taxon>fabids</taxon>
        <taxon>Fabales</taxon>
        <taxon>Fabaceae</taxon>
        <taxon>Papilionoideae</taxon>
        <taxon>50 kb inversion clade</taxon>
        <taxon>dalbergioids sensu lato</taxon>
        <taxon>Dalbergieae</taxon>
        <taxon>Pterocarpus clade</taxon>
        <taxon>Arachis</taxon>
    </lineage>
</organism>
<dbReference type="SMART" id="SM01178">
    <property type="entry name" value="DUF4217"/>
    <property type="match status" value="1"/>
</dbReference>
<evidence type="ECO:0000256" key="11">
    <source>
        <dbReference type="SAM" id="MobiDB-lite"/>
    </source>
</evidence>
<feature type="compositionally biased region" description="Basic and acidic residues" evidence="11">
    <location>
        <begin position="76"/>
        <end position="85"/>
    </location>
</feature>
<dbReference type="EC" id="3.6.4.13" evidence="10"/>
<comment type="similarity">
    <text evidence="6">Belongs to the DEAD box helicase family. DDX18/HAS1 subfamily.</text>
</comment>
<keyword evidence="5 10" id="KW-0694">RNA-binding</keyword>
<keyword evidence="1 9" id="KW-0547">Nucleotide-binding</keyword>
<evidence type="ECO:0000256" key="10">
    <source>
        <dbReference type="RuleBase" id="RU365068"/>
    </source>
</evidence>
<feature type="region of interest" description="Disordered" evidence="11">
    <location>
        <begin position="50"/>
        <end position="141"/>
    </location>
</feature>
<dbReference type="Proteomes" id="UP000289738">
    <property type="component" value="Chromosome A10"/>
</dbReference>
<name>A0A445B3Y5_ARAHY</name>
<keyword evidence="2 9" id="KW-0378">Hydrolase</keyword>
<dbReference type="GO" id="GO:0003723">
    <property type="term" value="F:RNA binding"/>
    <property type="evidence" value="ECO:0007669"/>
    <property type="project" value="UniProtKB-UniRule"/>
</dbReference>
<dbReference type="PROSITE" id="PS00039">
    <property type="entry name" value="DEAD_ATP_HELICASE"/>
    <property type="match status" value="1"/>
</dbReference>
<dbReference type="GO" id="GO:0016887">
    <property type="term" value="F:ATP hydrolysis activity"/>
    <property type="evidence" value="ECO:0007669"/>
    <property type="project" value="RHEA"/>
</dbReference>
<dbReference type="SUPFAM" id="SSF101447">
    <property type="entry name" value="Formin homology 2 domain (FH2 domain)"/>
    <property type="match status" value="1"/>
</dbReference>
<sequence length="619" mass="69583">MHPKNKKLELKNKLKTPTLREGLGFNELQRPLVASLGFSQIQFCTTSTTLQVTTQPPPPPLPPPPPPPPPPMTEPELNHAEDQSNKNKKLRKRKRPRKAQQEARNSADDEDQEQEQHNDANNTDEVEEEEKREEKNVMPGVESGIMSSVSFDSLELSDPTSKAIMDMGFNRMTQIQARAIPELLKGKDVLGAARTGSGKTLAFLIPAVELLYNAEFKPRNGTAVIVICPTRELAIQTHAVAEELLKYHSQTLGLVIGGSGRKREADRIVSGVNLLVATPGRLLDHLQNTKGFIYKNLKCLIIDEADRILEANFEEEMKQIINILPKTRQTALFSATQTKKVKDLARMSFQTSPSNIDVDDGRKKVTNEGLQQGYVVVPCAKRFVVLYSFLRRHQSKKVMVFFSSCNSVKFHADLLKCAGLDCLSIHGKQKQHARTTTFFNFCKAEKGILLCTDVAARGLDIPDVDWIVQYDPPDEPKEYIHRVGRTARGEGAKGNALLFLIEEELQFLRYLKAAKIPMKEYVFEHKKLANIQSQLEKLVAGIYHLNVMAKDAYRSFILAYNAHTMKDIFNVHRLDLQAVAASFCFSNPPKVNLNLDSSASKHRRKIRKVEGRLSDGKTK</sequence>
<dbReference type="STRING" id="3818.A0A445B3Y5"/>
<dbReference type="CDD" id="cd18787">
    <property type="entry name" value="SF2_C_DEAD"/>
    <property type="match status" value="1"/>
</dbReference>
<dbReference type="InterPro" id="IPR000629">
    <property type="entry name" value="RNA-helicase_DEAD-box_CS"/>
</dbReference>
<feature type="compositionally biased region" description="Pro residues" evidence="11">
    <location>
        <begin position="55"/>
        <end position="73"/>
    </location>
</feature>
<dbReference type="InterPro" id="IPR011545">
    <property type="entry name" value="DEAD/DEAH_box_helicase_dom"/>
</dbReference>
<evidence type="ECO:0000256" key="5">
    <source>
        <dbReference type="ARBA" id="ARBA00022884"/>
    </source>
</evidence>
<feature type="domain" description="DEAD-box RNA helicase Q" evidence="14">
    <location>
        <begin position="149"/>
        <end position="177"/>
    </location>
</feature>
<dbReference type="CDD" id="cd17942">
    <property type="entry name" value="DEADc_DDX18"/>
    <property type="match status" value="1"/>
</dbReference>
<evidence type="ECO:0000256" key="8">
    <source>
        <dbReference type="PROSITE-ProRule" id="PRU00552"/>
    </source>
</evidence>
<keyword evidence="3 9" id="KW-0347">Helicase</keyword>
<feature type="compositionally biased region" description="Acidic residues" evidence="11">
    <location>
        <begin position="122"/>
        <end position="131"/>
    </location>
</feature>
<dbReference type="PROSITE" id="PS51195">
    <property type="entry name" value="Q_MOTIF"/>
    <property type="match status" value="1"/>
</dbReference>
<feature type="domain" description="Helicase C-terminal" evidence="13">
    <location>
        <begin position="382"/>
        <end position="529"/>
    </location>
</feature>
<dbReference type="Pfam" id="PF13959">
    <property type="entry name" value="CTE_SPB4"/>
    <property type="match status" value="1"/>
</dbReference>
<dbReference type="SMART" id="SM00490">
    <property type="entry name" value="HELICc"/>
    <property type="match status" value="1"/>
</dbReference>
<proteinExistence type="inferred from homology"/>
<keyword evidence="16" id="KW-1185">Reference proteome</keyword>
<feature type="compositionally biased region" description="Basic and acidic residues" evidence="11">
    <location>
        <begin position="608"/>
        <end position="619"/>
    </location>
</feature>
<evidence type="ECO:0000256" key="9">
    <source>
        <dbReference type="RuleBase" id="RU000492"/>
    </source>
</evidence>
<dbReference type="PANTHER" id="PTHR24031">
    <property type="entry name" value="RNA HELICASE"/>
    <property type="match status" value="1"/>
</dbReference>
<evidence type="ECO:0000259" key="13">
    <source>
        <dbReference type="PROSITE" id="PS51194"/>
    </source>
</evidence>
<evidence type="ECO:0000256" key="4">
    <source>
        <dbReference type="ARBA" id="ARBA00022840"/>
    </source>
</evidence>
<comment type="catalytic activity">
    <reaction evidence="7 10">
        <text>ATP + H2O = ADP + phosphate + H(+)</text>
        <dbReference type="Rhea" id="RHEA:13065"/>
        <dbReference type="ChEBI" id="CHEBI:15377"/>
        <dbReference type="ChEBI" id="CHEBI:15378"/>
        <dbReference type="ChEBI" id="CHEBI:30616"/>
        <dbReference type="ChEBI" id="CHEBI:43474"/>
        <dbReference type="ChEBI" id="CHEBI:456216"/>
        <dbReference type="EC" id="3.6.4.13"/>
    </reaction>
</comment>
<dbReference type="AlphaFoldDB" id="A0A445B3Y5"/>
<dbReference type="InterPro" id="IPR025313">
    <property type="entry name" value="SPB4-like_CTE"/>
</dbReference>
<evidence type="ECO:0000256" key="2">
    <source>
        <dbReference type="ARBA" id="ARBA00022801"/>
    </source>
</evidence>
<dbReference type="Pfam" id="PF00270">
    <property type="entry name" value="DEAD"/>
    <property type="match status" value="1"/>
</dbReference>
<evidence type="ECO:0000259" key="12">
    <source>
        <dbReference type="PROSITE" id="PS51192"/>
    </source>
</evidence>
<evidence type="ECO:0000256" key="3">
    <source>
        <dbReference type="ARBA" id="ARBA00022806"/>
    </source>
</evidence>
<evidence type="ECO:0000259" key="14">
    <source>
        <dbReference type="PROSITE" id="PS51195"/>
    </source>
</evidence>
<comment type="caution">
    <text evidence="15">The sequence shown here is derived from an EMBL/GenBank/DDBJ whole genome shotgun (WGS) entry which is preliminary data.</text>
</comment>
<dbReference type="PROSITE" id="PS51192">
    <property type="entry name" value="HELICASE_ATP_BIND_1"/>
    <property type="match status" value="1"/>
</dbReference>
<dbReference type="InterPro" id="IPR014001">
    <property type="entry name" value="Helicase_ATP-bd"/>
</dbReference>
<dbReference type="InterPro" id="IPR027417">
    <property type="entry name" value="P-loop_NTPase"/>
</dbReference>
<dbReference type="SUPFAM" id="SSF52540">
    <property type="entry name" value="P-loop containing nucleoside triphosphate hydrolases"/>
    <property type="match status" value="1"/>
</dbReference>
<protein>
    <recommendedName>
        <fullName evidence="10">ATP-dependent RNA helicase</fullName>
        <ecNumber evidence="10">3.6.4.13</ecNumber>
    </recommendedName>
</protein>
<evidence type="ECO:0000313" key="16">
    <source>
        <dbReference type="Proteomes" id="UP000289738"/>
    </source>
</evidence>
<dbReference type="GO" id="GO:0005524">
    <property type="term" value="F:ATP binding"/>
    <property type="evidence" value="ECO:0007669"/>
    <property type="project" value="UniProtKB-UniRule"/>
</dbReference>
<dbReference type="EMBL" id="SDMP01000010">
    <property type="protein sequence ID" value="RYR33379.1"/>
    <property type="molecule type" value="Genomic_DNA"/>
</dbReference>
<dbReference type="SMART" id="SM00487">
    <property type="entry name" value="DEXDc"/>
    <property type="match status" value="1"/>
</dbReference>
<dbReference type="InterPro" id="IPR014014">
    <property type="entry name" value="RNA_helicase_DEAD_Q_motif"/>
</dbReference>
<dbReference type="InterPro" id="IPR044773">
    <property type="entry name" value="DDX18/Has1_DEADc"/>
</dbReference>
<feature type="region of interest" description="Disordered" evidence="11">
    <location>
        <begin position="596"/>
        <end position="619"/>
    </location>
</feature>
<evidence type="ECO:0000313" key="15">
    <source>
        <dbReference type="EMBL" id="RYR33379.1"/>
    </source>
</evidence>
<gene>
    <name evidence="15" type="ORF">Ahy_A10g047963</name>
</gene>
<feature type="domain" description="Helicase ATP-binding" evidence="12">
    <location>
        <begin position="180"/>
        <end position="355"/>
    </location>
</feature>
<accession>A0A445B3Y5</accession>
<dbReference type="GO" id="GO:0003724">
    <property type="term" value="F:RNA helicase activity"/>
    <property type="evidence" value="ECO:0007669"/>
    <property type="project" value="UniProtKB-EC"/>
</dbReference>
<evidence type="ECO:0000256" key="6">
    <source>
        <dbReference type="ARBA" id="ARBA00024357"/>
    </source>
</evidence>
<keyword evidence="4 9" id="KW-0067">ATP-binding</keyword>
<feature type="short sequence motif" description="Q motif" evidence="8">
    <location>
        <begin position="149"/>
        <end position="177"/>
    </location>
</feature>
<comment type="domain">
    <text evidence="10">The Q motif is unique to and characteristic of the DEAD box family of RNA helicases and controls ATP binding and hydrolysis.</text>
</comment>
<comment type="function">
    <text evidence="10">RNA helicase.</text>
</comment>
<evidence type="ECO:0000256" key="1">
    <source>
        <dbReference type="ARBA" id="ARBA00022741"/>
    </source>
</evidence>
<dbReference type="InterPro" id="IPR001650">
    <property type="entry name" value="Helicase_C-like"/>
</dbReference>
<dbReference type="FunFam" id="3.40.50.300:FF:000379">
    <property type="entry name" value="RNA helicase"/>
    <property type="match status" value="1"/>
</dbReference>
<reference evidence="15 16" key="1">
    <citation type="submission" date="2019-01" db="EMBL/GenBank/DDBJ databases">
        <title>Sequencing of cultivated peanut Arachis hypogaea provides insights into genome evolution and oil improvement.</title>
        <authorList>
            <person name="Chen X."/>
        </authorList>
    </citation>
    <scope>NUCLEOTIDE SEQUENCE [LARGE SCALE GENOMIC DNA]</scope>
    <source>
        <strain evidence="16">cv. Fuhuasheng</strain>
        <tissue evidence="15">Leaves</tissue>
    </source>
</reference>
<dbReference type="PROSITE" id="PS51194">
    <property type="entry name" value="HELICASE_CTER"/>
    <property type="match status" value="1"/>
</dbReference>
<dbReference type="Pfam" id="PF00271">
    <property type="entry name" value="Helicase_C"/>
    <property type="match status" value="1"/>
</dbReference>
<dbReference type="Gene3D" id="3.40.50.300">
    <property type="entry name" value="P-loop containing nucleotide triphosphate hydrolases"/>
    <property type="match status" value="2"/>
</dbReference>